<dbReference type="Gene3D" id="3.90.190.10">
    <property type="entry name" value="Protein tyrosine phosphatase superfamily"/>
    <property type="match status" value="1"/>
</dbReference>
<comment type="subcellular location">
    <subcellularLocation>
        <location evidence="1">Cytoplasm</location>
    </subcellularLocation>
</comment>
<accession>A0A2G9I0R8</accession>
<evidence type="ECO:0000256" key="1">
    <source>
        <dbReference type="ARBA" id="ARBA00004496"/>
    </source>
</evidence>
<reference evidence="10" key="1">
    <citation type="journal article" date="2018" name="Gigascience">
        <title>Genome assembly of the Pink Ipe (Handroanthus impetiginosus, Bignoniaceae), a highly valued, ecologically keystone Neotropical timber forest tree.</title>
        <authorList>
            <person name="Silva-Junior O.B."/>
            <person name="Grattapaglia D."/>
            <person name="Novaes E."/>
            <person name="Collevatti R.G."/>
        </authorList>
    </citation>
    <scope>NUCLEOTIDE SEQUENCE [LARGE SCALE GENOMIC DNA]</scope>
    <source>
        <strain evidence="10">cv. UFG-1</strain>
    </source>
</reference>
<evidence type="ECO:0000313" key="9">
    <source>
        <dbReference type="EMBL" id="PIN23336.1"/>
    </source>
</evidence>
<gene>
    <name evidence="9" type="ORF">CDL12_03921</name>
</gene>
<dbReference type="PRINTS" id="PR00700">
    <property type="entry name" value="PRTYPHPHTASE"/>
</dbReference>
<feature type="domain" description="Tyrosine specific protein phosphatases" evidence="8">
    <location>
        <begin position="254"/>
        <end position="326"/>
    </location>
</feature>
<comment type="caution">
    <text evidence="9">The sequence shown here is derived from an EMBL/GenBank/DDBJ whole genome shotgun (WGS) entry which is preliminary data.</text>
</comment>
<sequence length="349" mass="39505">MATTSTNSSYTSDTAAAVSTTTTEAESFDFSFDSTMPRLTLSGDQLRYCYQALGSFKAKKFNSPQVIRQEFQSLQANRMTALDMRNRCTVALNSINYSKNRYTDVLPFDDNRVILNQCTDYRSSARGYINASFVMTSENVSRFIATQGPLSHTSEDFWEMIIQFRCPVIVMLTRLVDNYYTVKCVDYFQAEDGPREFGNICIATKRIQTTDNSLILRCLEVKYKESEEPPLSVLHVQYPEWPDHGVPEDTLAVREIFKRISNVPPSLGPVVVHCSAGIGRTGTYCVIHNTIQRVLIGDMTALNLVNTVTTFRSQRIGMVQTLEQYYFCYDAIIDELENLISDSNAHVSL</sequence>
<dbReference type="SUPFAM" id="SSF52799">
    <property type="entry name" value="(Phosphotyrosine protein) phosphatases II"/>
    <property type="match status" value="1"/>
</dbReference>
<evidence type="ECO:0000256" key="3">
    <source>
        <dbReference type="ARBA" id="ARBA00022490"/>
    </source>
</evidence>
<evidence type="ECO:0000259" key="8">
    <source>
        <dbReference type="PROSITE" id="PS50056"/>
    </source>
</evidence>
<protein>
    <recommendedName>
        <fullName evidence="2">protein-tyrosine-phosphatase</fullName>
        <ecNumber evidence="2">3.1.3.48</ecNumber>
    </recommendedName>
</protein>
<dbReference type="AlphaFoldDB" id="A0A2G9I0R8"/>
<evidence type="ECO:0000256" key="2">
    <source>
        <dbReference type="ARBA" id="ARBA00013064"/>
    </source>
</evidence>
<dbReference type="CDD" id="cd17658">
    <property type="entry name" value="PTPc_plant_PTP1"/>
    <property type="match status" value="1"/>
</dbReference>
<evidence type="ECO:0000259" key="7">
    <source>
        <dbReference type="PROSITE" id="PS50055"/>
    </source>
</evidence>
<dbReference type="InterPro" id="IPR003595">
    <property type="entry name" value="Tyr_Pase_cat"/>
</dbReference>
<dbReference type="PROSITE" id="PS50055">
    <property type="entry name" value="TYR_PHOSPHATASE_PTP"/>
    <property type="match status" value="1"/>
</dbReference>
<dbReference type="Pfam" id="PF00102">
    <property type="entry name" value="Y_phosphatase"/>
    <property type="match status" value="1"/>
</dbReference>
<evidence type="ECO:0000313" key="10">
    <source>
        <dbReference type="Proteomes" id="UP000231279"/>
    </source>
</evidence>
<keyword evidence="10" id="KW-1185">Reference proteome</keyword>
<dbReference type="FunFam" id="3.90.190.10:FF:000045">
    <property type="entry name" value="Tyrosine-protein phosphatase non-receptor type 12"/>
    <property type="match status" value="1"/>
</dbReference>
<keyword evidence="6" id="KW-0904">Protein phosphatase</keyword>
<organism evidence="9 10">
    <name type="scientific">Handroanthus impetiginosus</name>
    <dbReference type="NCBI Taxonomy" id="429701"/>
    <lineage>
        <taxon>Eukaryota</taxon>
        <taxon>Viridiplantae</taxon>
        <taxon>Streptophyta</taxon>
        <taxon>Embryophyta</taxon>
        <taxon>Tracheophyta</taxon>
        <taxon>Spermatophyta</taxon>
        <taxon>Magnoliopsida</taxon>
        <taxon>eudicotyledons</taxon>
        <taxon>Gunneridae</taxon>
        <taxon>Pentapetalae</taxon>
        <taxon>asterids</taxon>
        <taxon>lamiids</taxon>
        <taxon>Lamiales</taxon>
        <taxon>Bignoniaceae</taxon>
        <taxon>Crescentiina</taxon>
        <taxon>Tabebuia alliance</taxon>
        <taxon>Handroanthus</taxon>
    </lineage>
</organism>
<dbReference type="InterPro" id="IPR029021">
    <property type="entry name" value="Prot-tyrosine_phosphatase-like"/>
</dbReference>
<dbReference type="GO" id="GO:0004725">
    <property type="term" value="F:protein tyrosine phosphatase activity"/>
    <property type="evidence" value="ECO:0007669"/>
    <property type="project" value="UniProtKB-EC"/>
</dbReference>
<dbReference type="InterPro" id="IPR000242">
    <property type="entry name" value="PTP_cat"/>
</dbReference>
<dbReference type="PANTHER" id="PTHR19134:SF449">
    <property type="entry name" value="TYROSINE-PROTEIN PHOSPHATASE 1"/>
    <property type="match status" value="1"/>
</dbReference>
<dbReference type="PROSITE" id="PS00383">
    <property type="entry name" value="TYR_PHOSPHATASE_1"/>
    <property type="match status" value="1"/>
</dbReference>
<proteinExistence type="predicted"/>
<dbReference type="PROSITE" id="PS50056">
    <property type="entry name" value="TYR_PHOSPHATASE_2"/>
    <property type="match status" value="1"/>
</dbReference>
<keyword evidence="5 9" id="KW-0378">Hydrolase</keyword>
<keyword evidence="4" id="KW-0597">Phosphoprotein</keyword>
<keyword evidence="3" id="KW-0963">Cytoplasm</keyword>
<dbReference type="Proteomes" id="UP000231279">
    <property type="component" value="Unassembled WGS sequence"/>
</dbReference>
<evidence type="ECO:0000256" key="6">
    <source>
        <dbReference type="ARBA" id="ARBA00022912"/>
    </source>
</evidence>
<dbReference type="SMART" id="SM00194">
    <property type="entry name" value="PTPc"/>
    <property type="match status" value="1"/>
</dbReference>
<dbReference type="STRING" id="429701.A0A2G9I0R8"/>
<name>A0A2G9I0R8_9LAMI</name>
<dbReference type="EMBL" id="NKXS01000585">
    <property type="protein sequence ID" value="PIN23336.1"/>
    <property type="molecule type" value="Genomic_DNA"/>
</dbReference>
<dbReference type="EC" id="3.1.3.48" evidence="2"/>
<dbReference type="InterPro" id="IPR000387">
    <property type="entry name" value="Tyr_Pase_dom"/>
</dbReference>
<dbReference type="SMART" id="SM00404">
    <property type="entry name" value="PTPc_motif"/>
    <property type="match status" value="1"/>
</dbReference>
<evidence type="ECO:0000256" key="5">
    <source>
        <dbReference type="ARBA" id="ARBA00022801"/>
    </source>
</evidence>
<dbReference type="InterPro" id="IPR016130">
    <property type="entry name" value="Tyr_Pase_AS"/>
</dbReference>
<dbReference type="OrthoDB" id="10253954at2759"/>
<dbReference type="InterPro" id="IPR050348">
    <property type="entry name" value="Protein-Tyr_Phosphatase"/>
</dbReference>
<evidence type="ECO:0000256" key="4">
    <source>
        <dbReference type="ARBA" id="ARBA00022553"/>
    </source>
</evidence>
<dbReference type="PANTHER" id="PTHR19134">
    <property type="entry name" value="RECEPTOR-TYPE TYROSINE-PROTEIN PHOSPHATASE"/>
    <property type="match status" value="1"/>
</dbReference>
<dbReference type="GO" id="GO:0005737">
    <property type="term" value="C:cytoplasm"/>
    <property type="evidence" value="ECO:0007669"/>
    <property type="project" value="UniProtKB-SubCell"/>
</dbReference>
<feature type="domain" description="Tyrosine-protein phosphatase" evidence="7">
    <location>
        <begin position="67"/>
        <end position="335"/>
    </location>
</feature>